<feature type="chain" id="PRO_5016884689" evidence="2">
    <location>
        <begin position="19"/>
        <end position="89"/>
    </location>
</feature>
<dbReference type="AlphaFoldDB" id="A0A368F0X8"/>
<gene>
    <name evidence="3" type="ORF">ANCCAN_28971</name>
</gene>
<feature type="region of interest" description="Disordered" evidence="1">
    <location>
        <begin position="67"/>
        <end position="89"/>
    </location>
</feature>
<evidence type="ECO:0000313" key="3">
    <source>
        <dbReference type="EMBL" id="RCN25318.1"/>
    </source>
</evidence>
<evidence type="ECO:0000256" key="2">
    <source>
        <dbReference type="SAM" id="SignalP"/>
    </source>
</evidence>
<reference evidence="3 4" key="1">
    <citation type="submission" date="2014-10" db="EMBL/GenBank/DDBJ databases">
        <title>Draft genome of the hookworm Ancylostoma caninum.</title>
        <authorList>
            <person name="Mitreva M."/>
        </authorList>
    </citation>
    <scope>NUCLEOTIDE SEQUENCE [LARGE SCALE GENOMIC DNA]</scope>
    <source>
        <strain evidence="3 4">Baltimore</strain>
    </source>
</reference>
<accession>A0A368F0X8</accession>
<name>A0A368F0X8_ANCCA</name>
<proteinExistence type="predicted"/>
<dbReference type="Proteomes" id="UP000252519">
    <property type="component" value="Unassembled WGS sequence"/>
</dbReference>
<evidence type="ECO:0000256" key="1">
    <source>
        <dbReference type="SAM" id="MobiDB-lite"/>
    </source>
</evidence>
<evidence type="ECO:0000313" key="4">
    <source>
        <dbReference type="Proteomes" id="UP000252519"/>
    </source>
</evidence>
<protein>
    <submittedName>
        <fullName evidence="3">Uncharacterized protein</fullName>
    </submittedName>
</protein>
<feature type="signal peptide" evidence="2">
    <location>
        <begin position="1"/>
        <end position="18"/>
    </location>
</feature>
<comment type="caution">
    <text evidence="3">The sequence shown here is derived from an EMBL/GenBank/DDBJ whole genome shotgun (WGS) entry which is preliminary data.</text>
</comment>
<dbReference type="EMBL" id="JOJR01012658">
    <property type="protein sequence ID" value="RCN25318.1"/>
    <property type="molecule type" value="Genomic_DNA"/>
</dbReference>
<keyword evidence="2" id="KW-0732">Signal</keyword>
<organism evidence="3 4">
    <name type="scientific">Ancylostoma caninum</name>
    <name type="common">Dog hookworm</name>
    <dbReference type="NCBI Taxonomy" id="29170"/>
    <lineage>
        <taxon>Eukaryota</taxon>
        <taxon>Metazoa</taxon>
        <taxon>Ecdysozoa</taxon>
        <taxon>Nematoda</taxon>
        <taxon>Chromadorea</taxon>
        <taxon>Rhabditida</taxon>
        <taxon>Rhabditina</taxon>
        <taxon>Rhabditomorpha</taxon>
        <taxon>Strongyloidea</taxon>
        <taxon>Ancylostomatidae</taxon>
        <taxon>Ancylostomatinae</taxon>
        <taxon>Ancylostoma</taxon>
    </lineage>
</organism>
<keyword evidence="4" id="KW-1185">Reference proteome</keyword>
<sequence>MVLLQLVLLVLLQRPCLGDVTAESSNGVVSVEATAAPELPLLADNDLVIGRASDKMILAELSAEEIKSNANTTSDESSAERRYNSSIFQ</sequence>